<protein>
    <submittedName>
        <fullName evidence="1">Uncharacterized protein</fullName>
    </submittedName>
</protein>
<evidence type="ECO:0000313" key="1">
    <source>
        <dbReference type="EMBL" id="GAG53808.1"/>
    </source>
</evidence>
<reference evidence="1" key="1">
    <citation type="journal article" date="2014" name="Front. Microbiol.">
        <title>High frequency of phylogenetically diverse reductive dehalogenase-homologous genes in deep subseafloor sedimentary metagenomes.</title>
        <authorList>
            <person name="Kawai M."/>
            <person name="Futagami T."/>
            <person name="Toyoda A."/>
            <person name="Takaki Y."/>
            <person name="Nishi S."/>
            <person name="Hori S."/>
            <person name="Arai W."/>
            <person name="Tsubouchi T."/>
            <person name="Morono Y."/>
            <person name="Uchiyama I."/>
            <person name="Ito T."/>
            <person name="Fujiyama A."/>
            <person name="Inagaki F."/>
            <person name="Takami H."/>
        </authorList>
    </citation>
    <scope>NUCLEOTIDE SEQUENCE</scope>
    <source>
        <strain evidence="1">Expedition CK06-06</strain>
    </source>
</reference>
<name>X0YZW2_9ZZZZ</name>
<organism evidence="1">
    <name type="scientific">marine sediment metagenome</name>
    <dbReference type="NCBI Taxonomy" id="412755"/>
    <lineage>
        <taxon>unclassified sequences</taxon>
        <taxon>metagenomes</taxon>
        <taxon>ecological metagenomes</taxon>
    </lineage>
</organism>
<feature type="non-terminal residue" evidence="1">
    <location>
        <position position="226"/>
    </location>
</feature>
<dbReference type="AlphaFoldDB" id="X0YZW2"/>
<comment type="caution">
    <text evidence="1">The sequence shown here is derived from an EMBL/GenBank/DDBJ whole genome shotgun (WGS) entry which is preliminary data.</text>
</comment>
<accession>X0YZW2</accession>
<dbReference type="EMBL" id="BART01007048">
    <property type="protein sequence ID" value="GAG53808.1"/>
    <property type="molecule type" value="Genomic_DNA"/>
</dbReference>
<gene>
    <name evidence="1" type="ORF">S01H4_16093</name>
</gene>
<sequence length="226" mass="24246">MSQRLIVASHVPIESTGKDTHSIEIVPKGYIKSIHISINTAVAVSGGAAVANCGPKSFKVWYNGTLIVHIDGQSEVDDLESGGPSILRFLDLMNAGVAATANYWNIIFPTPLPPGDVVFQIVNQSATQIGSTGTITAGDYNIEVEYAIVDKKGKGKPNLPLWKTGLWSDDNDLGLNSHLLPAFNKPIRMIAFCTHDAGTRSATTYTSLQIEYNGQTLFDGTLAKLT</sequence>
<proteinExistence type="predicted"/>